<evidence type="ECO:0000256" key="1">
    <source>
        <dbReference type="SAM" id="MobiDB-lite"/>
    </source>
</evidence>
<feature type="compositionally biased region" description="Low complexity" evidence="1">
    <location>
        <begin position="118"/>
        <end position="140"/>
    </location>
</feature>
<accession>A0A8S4HJH2</accession>
<gene>
    <name evidence="2" type="ORF">PVW1_020020900</name>
</gene>
<evidence type="ECO:0000313" key="2">
    <source>
        <dbReference type="EMBL" id="CAG9484225.1"/>
    </source>
</evidence>
<dbReference type="OrthoDB" id="366081at2759"/>
<feature type="compositionally biased region" description="Gly residues" evidence="1">
    <location>
        <begin position="107"/>
        <end position="117"/>
    </location>
</feature>
<dbReference type="Proteomes" id="UP000779233">
    <property type="component" value="Unassembled WGS sequence"/>
</dbReference>
<proteinExistence type="predicted"/>
<organism evidence="2 3">
    <name type="scientific">Plasmodium vivax</name>
    <name type="common">malaria parasite P. vivax</name>
    <dbReference type="NCBI Taxonomy" id="5855"/>
    <lineage>
        <taxon>Eukaryota</taxon>
        <taxon>Sar</taxon>
        <taxon>Alveolata</taxon>
        <taxon>Apicomplexa</taxon>
        <taxon>Aconoidasida</taxon>
        <taxon>Haemosporida</taxon>
        <taxon>Plasmodiidae</taxon>
        <taxon>Plasmodium</taxon>
        <taxon>Plasmodium (Plasmodium)</taxon>
    </lineage>
</organism>
<dbReference type="EMBL" id="CAJZCX010000015">
    <property type="protein sequence ID" value="CAG9484225.1"/>
    <property type="molecule type" value="Genomic_DNA"/>
</dbReference>
<comment type="caution">
    <text evidence="2">The sequence shown here is derived from an EMBL/GenBank/DDBJ whole genome shotgun (WGS) entry which is preliminary data.</text>
</comment>
<dbReference type="VEuPathDB" id="PlasmoDB:PVPAM_020021100"/>
<sequence>MLKYARKLNKKLIYKLHVQNDKVVEMPMFLVDNLYLRSTRELLILLNNAITFKRKEFLENYKRVLLKDRESNANCFDRPQGGGEKNGSTAAGFVARECTPPPCSGSLLGGEASGGPNGVANDRANDGANDGANGGAHRNAPQGPPLESHHLAMQAGPIFKNGHMSPDGRGGRYKYDNEEYDELIMRLSEECGDAPGWHALEGEEAHEVEEADGADEAHEAYQADGEDPRAQGYSLIGYLPNEFFFQSLKQRVASLKEFLSFGDLFSFILLFSRTKDVDMMKILGEQYVQKQEKEKDKRVNNKHVVHLLNIFLKLNYKRRNAHHIVDSLVQAMNVNVSTDDLKLAALGFTCLSRLSLYNMAFYRYVDTFLRHLDTCSHLCCSMVLHCLGYYKHYWVAKRRELLEQARFVKKSAGGPLGGKHSPGCDASGRAERISETRCANVNRLSLRLSGEKAHLIEELEKGMIDRLVNMQLGSISEKSISSIFHFFFLSKRGVLTGRAAEGGNAAERGNERDHLLMGKLVHILITKKVTFDQSRQLLMCCYPLIIHRYFSHIQISSYFVVQCAKLIKRLKERKHLDNLLFVLTGFTQNQMIFYQNRSNNKRAPRIYLDKKKNKLHNFKIENKYIDMLEKCEYEVNVLEKGPAEEPVSCRSAILYIFSELTSIDHELNRDQIVLYLQLFSSFDIKLSTNIKQNLFRMVMGSTHQLSSLAHVVLQLAIQIYGISSTYMKAIALQFFEKMDHELGKLHTLGMNDEELPPSCIIGGRDNHGAREKLSYLCDLEKLADVLFVFDQMDIHNKDFISNVSNLLCANNFFLLTHRRSNFSSFVHLLHYVGSLPVDVDAVKKLTNFVFACVADYVNLSFREYAQRSRGGFKMEEHRVTGSSEEANTPLVDDRHASGSLQTGEDPFFCQVDHAFIRGRIYVKDLVLLLDAIRIWKAYDFASLLRSVTSMINSDGVRALSDEDVELVNYIFIDMGLMNECVLDEARRRGLTIGMNS</sequence>
<name>A0A8S4HJH2_PLAVI</name>
<evidence type="ECO:0000313" key="3">
    <source>
        <dbReference type="Proteomes" id="UP000779233"/>
    </source>
</evidence>
<feature type="region of interest" description="Disordered" evidence="1">
    <location>
        <begin position="106"/>
        <end position="149"/>
    </location>
</feature>
<dbReference type="AlphaFoldDB" id="A0A8S4HJH2"/>
<reference evidence="2" key="1">
    <citation type="submission" date="2021-09" db="EMBL/GenBank/DDBJ databases">
        <authorList>
            <consortium name="Pathogen Informatics"/>
        </authorList>
    </citation>
    <scope>NUCLEOTIDE SEQUENCE</scope>
    <source>
        <strain evidence="2">PvW1</strain>
    </source>
</reference>
<protein>
    <submittedName>
        <fullName evidence="2">(malaria parasite P. vivax) hypothetical protein</fullName>
    </submittedName>
</protein>